<dbReference type="OrthoDB" id="9773113at2"/>
<dbReference type="GO" id="GO:0000160">
    <property type="term" value="P:phosphorelay signal transduction system"/>
    <property type="evidence" value="ECO:0007669"/>
    <property type="project" value="InterPro"/>
</dbReference>
<dbReference type="eggNOG" id="COG0745">
    <property type="taxonomic scope" value="Bacteria"/>
</dbReference>
<evidence type="ECO:0000256" key="3">
    <source>
        <dbReference type="SAM" id="MobiDB-lite"/>
    </source>
</evidence>
<dbReference type="Gene3D" id="3.40.50.2300">
    <property type="match status" value="1"/>
</dbReference>
<feature type="domain" description="Response regulatory" evidence="4">
    <location>
        <begin position="4"/>
        <end position="119"/>
    </location>
</feature>
<dbReference type="PROSITE" id="PS50110">
    <property type="entry name" value="RESPONSE_REGULATORY"/>
    <property type="match status" value="1"/>
</dbReference>
<dbReference type="EMBL" id="CP002858">
    <property type="protein sequence ID" value="AEI13809.1"/>
    <property type="molecule type" value="Genomic_DNA"/>
</dbReference>
<gene>
    <name evidence="5" type="ordered locus">Flexsi_0113</name>
</gene>
<evidence type="ECO:0000259" key="4">
    <source>
        <dbReference type="PROSITE" id="PS50110"/>
    </source>
</evidence>
<dbReference type="PANTHER" id="PTHR44591">
    <property type="entry name" value="STRESS RESPONSE REGULATOR PROTEIN 1"/>
    <property type="match status" value="1"/>
</dbReference>
<dbReference type="InterPro" id="IPR050595">
    <property type="entry name" value="Bact_response_regulator"/>
</dbReference>
<dbReference type="Proteomes" id="UP000006621">
    <property type="component" value="Chromosome"/>
</dbReference>
<organism evidence="5 6">
    <name type="scientific">Flexistipes sinusarabici (strain ATCC 49648 / DSM 4947 / MAS 10)</name>
    <dbReference type="NCBI Taxonomy" id="717231"/>
    <lineage>
        <taxon>Bacteria</taxon>
        <taxon>Pseudomonadati</taxon>
        <taxon>Deferribacterota</taxon>
        <taxon>Deferribacteres</taxon>
        <taxon>Deferribacterales</taxon>
        <taxon>Flexistipitaceae</taxon>
        <taxon>Flexistipes</taxon>
    </lineage>
</organism>
<evidence type="ECO:0000313" key="6">
    <source>
        <dbReference type="Proteomes" id="UP000006621"/>
    </source>
</evidence>
<dbReference type="KEGG" id="fsi:Flexsi_0113"/>
<name>F8E794_FLESM</name>
<dbReference type="InterPro" id="IPR011006">
    <property type="entry name" value="CheY-like_superfamily"/>
</dbReference>
<dbReference type="SUPFAM" id="SSF52172">
    <property type="entry name" value="CheY-like"/>
    <property type="match status" value="1"/>
</dbReference>
<dbReference type="STRING" id="717231.Flexsi_0113"/>
<sequence length="416" mass="47287">MPTRILAIDDSETMHRLFKMIFDDDEYDLILSDNGEEGLEFVKNYKPDIILLDFIMPKVNGFQFCKIVRNELNLDIPILLITSKAEDVGEKFIAKFANIDYIPKPFQPDEIVEKMEEMLGAKEEQAANIPEEKTKIPEEPLVSEAPAEDKSVPEESAETESESSVLDEAPGLESKIIKSVQPHLRKIIQKMIQLETGYQEAEIKGESPELDDLINIMKSGTGVLNIFNFEKTFSFSFNEGKLFFAKSSKFGVEQISEIFQHVTGVSLFKTDTFAEIYDQLKAMDISDAQIQSTFEYYTYNMINTALNLEESRYFVDENIDNRDIVDSVYINMDNLKSGFSDYLEEKAEINKIVYDDNLIPQAAGQTEGNFSELERKILSLCDGKRNVGQILKFFGNNTQMAKNSLGTLILTGFIKI</sequence>
<evidence type="ECO:0000313" key="5">
    <source>
        <dbReference type="EMBL" id="AEI13809.1"/>
    </source>
</evidence>
<dbReference type="PANTHER" id="PTHR44591:SF3">
    <property type="entry name" value="RESPONSE REGULATORY DOMAIN-CONTAINING PROTEIN"/>
    <property type="match status" value="1"/>
</dbReference>
<protein>
    <submittedName>
        <fullName evidence="5">Response regulator receiver protein</fullName>
    </submittedName>
</protein>
<evidence type="ECO:0000256" key="1">
    <source>
        <dbReference type="ARBA" id="ARBA00022553"/>
    </source>
</evidence>
<keyword evidence="1 2" id="KW-0597">Phosphoprotein</keyword>
<dbReference type="Pfam" id="PF00072">
    <property type="entry name" value="Response_reg"/>
    <property type="match status" value="1"/>
</dbReference>
<dbReference type="HOGENOM" id="CLU_660141_0_0_0"/>
<keyword evidence="6" id="KW-1185">Reference proteome</keyword>
<reference evidence="6" key="2">
    <citation type="submission" date="2011-06" db="EMBL/GenBank/DDBJ databases">
        <title>The complete genome of Flexistipes sinusarabici DSM 4947.</title>
        <authorList>
            <person name="Lucas S."/>
            <person name="Han J."/>
            <person name="Lapidus A."/>
            <person name="Bruce D."/>
            <person name="Goodwin L."/>
            <person name="Pitluck S."/>
            <person name="Peters L."/>
            <person name="Kyrpides N."/>
            <person name="Mavromatis K."/>
            <person name="Ivanova N."/>
            <person name="Mikhailova N."/>
            <person name="Chertkov O."/>
            <person name="Detter J.C."/>
            <person name="Tapia R."/>
            <person name="Han C."/>
            <person name="Land M."/>
            <person name="Hauser L."/>
            <person name="Markowitz V."/>
            <person name="Cheng J.-F."/>
            <person name="Hugenholtz P."/>
            <person name="Woyke T."/>
            <person name="Wu D."/>
            <person name="Spring S."/>
            <person name="Schroeder M."/>
            <person name="Brambilla E."/>
            <person name="Klenk H.-P."/>
            <person name="Eisen J.A."/>
        </authorList>
    </citation>
    <scope>NUCLEOTIDE SEQUENCE [LARGE SCALE GENOMIC DNA]</scope>
    <source>
        <strain evidence="6">DSM 4947 / MAS 10</strain>
    </source>
</reference>
<dbReference type="CDD" id="cd00156">
    <property type="entry name" value="REC"/>
    <property type="match status" value="1"/>
</dbReference>
<dbReference type="AlphaFoldDB" id="F8E794"/>
<feature type="region of interest" description="Disordered" evidence="3">
    <location>
        <begin position="124"/>
        <end position="165"/>
    </location>
</feature>
<accession>F8E794</accession>
<dbReference type="RefSeq" id="WP_013885323.1">
    <property type="nucleotide sequence ID" value="NC_015672.1"/>
</dbReference>
<feature type="modified residue" description="4-aspartylphosphate" evidence="2">
    <location>
        <position position="53"/>
    </location>
</feature>
<proteinExistence type="predicted"/>
<evidence type="ECO:0000256" key="2">
    <source>
        <dbReference type="PROSITE-ProRule" id="PRU00169"/>
    </source>
</evidence>
<reference evidence="5 6" key="1">
    <citation type="journal article" date="2011" name="Stand. Genomic Sci.">
        <title>Genome sequence of the moderately thermophilic halophile Flexistipes sinusarabici strain (MAS10).</title>
        <authorList>
            <person name="Lapidus A."/>
            <person name="Chertkov O."/>
            <person name="Nolan M."/>
            <person name="Lucas S."/>
            <person name="Hammon N."/>
            <person name="Deshpande S."/>
            <person name="Cheng J.F."/>
            <person name="Tapia R."/>
            <person name="Han C."/>
            <person name="Goodwin L."/>
            <person name="Pitluck S."/>
            <person name="Liolios K."/>
            <person name="Pagani I."/>
            <person name="Ivanova N."/>
            <person name="Huntemann M."/>
            <person name="Mavromatis K."/>
            <person name="Mikhailova N."/>
            <person name="Pati A."/>
            <person name="Chen A."/>
            <person name="Palaniappan K."/>
            <person name="Land M."/>
            <person name="Hauser L."/>
            <person name="Brambilla E.M."/>
            <person name="Rohde M."/>
            <person name="Abt B."/>
            <person name="Spring S."/>
            <person name="Goker M."/>
            <person name="Bristow J."/>
            <person name="Eisen J.A."/>
            <person name="Markowitz V."/>
            <person name="Hugenholtz P."/>
            <person name="Kyrpides N.C."/>
            <person name="Klenk H.P."/>
            <person name="Woyke T."/>
        </authorList>
    </citation>
    <scope>NUCLEOTIDE SEQUENCE [LARGE SCALE GENOMIC DNA]</scope>
    <source>
        <strain evidence="6">DSM 4947 / MAS 10</strain>
    </source>
</reference>
<dbReference type="InterPro" id="IPR001789">
    <property type="entry name" value="Sig_transdc_resp-reg_receiver"/>
</dbReference>
<feature type="compositionally biased region" description="Basic and acidic residues" evidence="3">
    <location>
        <begin position="124"/>
        <end position="138"/>
    </location>
</feature>
<dbReference type="SMART" id="SM00448">
    <property type="entry name" value="REC"/>
    <property type="match status" value="1"/>
</dbReference>